<dbReference type="STRING" id="35752.SAMN05421541_106212"/>
<evidence type="ECO:0000313" key="1">
    <source>
        <dbReference type="EMBL" id="SFF12421.1"/>
    </source>
</evidence>
<dbReference type="InterPro" id="IPR029033">
    <property type="entry name" value="His_PPase_superfam"/>
</dbReference>
<evidence type="ECO:0000313" key="2">
    <source>
        <dbReference type="Proteomes" id="UP000199645"/>
    </source>
</evidence>
<reference evidence="1 2" key="1">
    <citation type="submission" date="2016-10" db="EMBL/GenBank/DDBJ databases">
        <authorList>
            <person name="de Groot N.N."/>
        </authorList>
    </citation>
    <scope>NUCLEOTIDE SEQUENCE [LARGE SCALE GENOMIC DNA]</scope>
    <source>
        <strain evidence="1 2">DSM 43019</strain>
    </source>
</reference>
<accession>A0A1I2G735</accession>
<dbReference type="EMBL" id="FONV01000006">
    <property type="protein sequence ID" value="SFF12421.1"/>
    <property type="molecule type" value="Genomic_DNA"/>
</dbReference>
<dbReference type="Pfam" id="PF00300">
    <property type="entry name" value="His_Phos_1"/>
    <property type="match status" value="1"/>
</dbReference>
<dbReference type="Proteomes" id="UP000199645">
    <property type="component" value="Unassembled WGS sequence"/>
</dbReference>
<dbReference type="InterPro" id="IPR013078">
    <property type="entry name" value="His_Pase_superF_clade-1"/>
</dbReference>
<dbReference type="AlphaFoldDB" id="A0A1I2G735"/>
<dbReference type="Gene3D" id="3.40.50.1240">
    <property type="entry name" value="Phosphoglycerate mutase-like"/>
    <property type="match status" value="1"/>
</dbReference>
<gene>
    <name evidence="1" type="ORF">SAMN05421541_106212</name>
</gene>
<organism evidence="1 2">
    <name type="scientific">Actinoplanes philippinensis</name>
    <dbReference type="NCBI Taxonomy" id="35752"/>
    <lineage>
        <taxon>Bacteria</taxon>
        <taxon>Bacillati</taxon>
        <taxon>Actinomycetota</taxon>
        <taxon>Actinomycetes</taxon>
        <taxon>Micromonosporales</taxon>
        <taxon>Micromonosporaceae</taxon>
        <taxon>Actinoplanes</taxon>
    </lineage>
</organism>
<protein>
    <submittedName>
        <fullName evidence="1">Broad specificity phosphatase PhoE</fullName>
    </submittedName>
</protein>
<dbReference type="SUPFAM" id="SSF53254">
    <property type="entry name" value="Phosphoglycerate mutase-like"/>
    <property type="match status" value="1"/>
</dbReference>
<keyword evidence="2" id="KW-1185">Reference proteome</keyword>
<proteinExistence type="predicted"/>
<name>A0A1I2G735_9ACTN</name>
<sequence length="180" mass="19754">MNLLLVRHAMPAFGPDVPAPEWELSSEGRCEARALARVLPPDALLVASREPKARQTLEPAGSVYTDARFDEVARDEPYEGDFRARRRAYVTGTDYPGWEPRERVAARFAEAVSFWAARAEERPLVIASHGMAMTVWLAATVALADPGAFWADLRLPDLLTVDMAAEQVSRSGSADPPPIP</sequence>